<dbReference type="STRING" id="1280950.HJO_00505"/>
<dbReference type="RefSeq" id="WP_051617907.1">
    <property type="nucleotide sequence ID" value="NZ_ARYK01000001.1"/>
</dbReference>
<dbReference type="GO" id="GO:0012505">
    <property type="term" value="C:endomembrane system"/>
    <property type="evidence" value="ECO:0007669"/>
    <property type="project" value="TreeGrafter"/>
</dbReference>
<comment type="caution">
    <text evidence="2">The sequence shown here is derived from an EMBL/GenBank/DDBJ whole genome shotgun (WGS) entry which is preliminary data.</text>
</comment>
<reference evidence="2 3" key="1">
    <citation type="journal article" date="2014" name="Antonie Van Leeuwenhoek">
        <title>Hyphomonas beringensis sp. nov. and Hyphomonas chukchiensis sp. nov., isolated from surface seawater of the Bering Sea and Chukchi Sea.</title>
        <authorList>
            <person name="Li C."/>
            <person name="Lai Q."/>
            <person name="Li G."/>
            <person name="Dong C."/>
            <person name="Wang J."/>
            <person name="Liao Y."/>
            <person name="Shao Z."/>
        </authorList>
    </citation>
    <scope>NUCLEOTIDE SEQUENCE [LARGE SCALE GENOMIC DNA]</scope>
    <source>
        <strain evidence="2 3">MHS-2</strain>
    </source>
</reference>
<dbReference type="InterPro" id="IPR036928">
    <property type="entry name" value="AS_sf"/>
</dbReference>
<dbReference type="PANTHER" id="PTHR43372">
    <property type="entry name" value="FATTY-ACID AMIDE HYDROLASE"/>
    <property type="match status" value="1"/>
</dbReference>
<evidence type="ECO:0000259" key="1">
    <source>
        <dbReference type="Pfam" id="PF01425"/>
    </source>
</evidence>
<name>A0A059FTH3_9PROT</name>
<protein>
    <submittedName>
        <fullName evidence="2">Amidase family protein</fullName>
    </submittedName>
</protein>
<dbReference type="AlphaFoldDB" id="A0A059FTH3"/>
<evidence type="ECO:0000313" key="3">
    <source>
        <dbReference type="Proteomes" id="UP000025171"/>
    </source>
</evidence>
<dbReference type="Gene3D" id="3.90.1300.10">
    <property type="entry name" value="Amidase signature (AS) domain"/>
    <property type="match status" value="1"/>
</dbReference>
<sequence length="454" mass="47364">MTLKDGMDLASAGALETAAAVRAGDVSALEACDAAIARIEARDEPINAVVVRDFERARAAAKHIDKTRQPGDARPLLGVPMTVKESNDVAGLPTTWGMDVFKDLPVEEDAVVVARLKAAGAVILGKTNAPVALADWQTENPVYGRTVNPFDPARSPGGSSGGAAAALASGMVALEIGSDIGGSIRIPAHMCGVFGHKPTYGVVPAKGHGFPGTDGVDVPLAVVGPMARNTRDLAAAIDVIAGPQAGAGYRLDLPAARHDSLADYHVLVLDHLPNLSADADTRAAVAGLADAMAEAGADVSDDTGLLPDLRQMHETYVKMLNTVIMRGAPGARPVDAHEWMELVDEQMRTIRAWRDVFETFDVIIAPAFSTPAFPYQTDPDWSNRTLMIDGKQTAYGAQLAWAGLATFPGLPSTCTPVARSEQGLPIGLQVIGAPYGDRTTLGFAGLLEAAGLTL</sequence>
<accession>A0A059FTH3</accession>
<dbReference type="Pfam" id="PF01425">
    <property type="entry name" value="Amidase"/>
    <property type="match status" value="2"/>
</dbReference>
<dbReference type="InterPro" id="IPR023631">
    <property type="entry name" value="Amidase_dom"/>
</dbReference>
<dbReference type="PATRIC" id="fig|1280950.3.peg.104"/>
<dbReference type="SUPFAM" id="SSF75304">
    <property type="entry name" value="Amidase signature (AS) enzymes"/>
    <property type="match status" value="1"/>
</dbReference>
<dbReference type="InterPro" id="IPR052739">
    <property type="entry name" value="FAAH2"/>
</dbReference>
<dbReference type="PANTHER" id="PTHR43372:SF4">
    <property type="entry name" value="FATTY-ACID AMIDE HYDROLASE 2"/>
    <property type="match status" value="1"/>
</dbReference>
<organism evidence="2 3">
    <name type="scientific">Hyphomonas johnsonii MHS-2</name>
    <dbReference type="NCBI Taxonomy" id="1280950"/>
    <lineage>
        <taxon>Bacteria</taxon>
        <taxon>Pseudomonadati</taxon>
        <taxon>Pseudomonadota</taxon>
        <taxon>Alphaproteobacteria</taxon>
        <taxon>Hyphomonadales</taxon>
        <taxon>Hyphomonadaceae</taxon>
        <taxon>Hyphomonas</taxon>
    </lineage>
</organism>
<feature type="domain" description="Amidase" evidence="1">
    <location>
        <begin position="32"/>
        <end position="319"/>
    </location>
</feature>
<dbReference type="eggNOG" id="COG0154">
    <property type="taxonomic scope" value="Bacteria"/>
</dbReference>
<gene>
    <name evidence="2" type="ORF">HJO_00505</name>
</gene>
<dbReference type="Proteomes" id="UP000025171">
    <property type="component" value="Unassembled WGS sequence"/>
</dbReference>
<proteinExistence type="predicted"/>
<dbReference type="EMBL" id="ARYK01000001">
    <property type="protein sequence ID" value="KCZ93811.1"/>
    <property type="molecule type" value="Genomic_DNA"/>
</dbReference>
<keyword evidence="3" id="KW-1185">Reference proteome</keyword>
<dbReference type="OrthoDB" id="9777859at2"/>
<evidence type="ECO:0000313" key="2">
    <source>
        <dbReference type="EMBL" id="KCZ93811.1"/>
    </source>
</evidence>
<feature type="domain" description="Amidase" evidence="1">
    <location>
        <begin position="320"/>
        <end position="441"/>
    </location>
</feature>